<dbReference type="EMBL" id="BARS01021621">
    <property type="protein sequence ID" value="GAG05690.1"/>
    <property type="molecule type" value="Genomic_DNA"/>
</dbReference>
<sequence>AEGGGSELVFGEGSSQVPGPQLRVPTMFLKKNVPIRLQSESVF</sequence>
<evidence type="ECO:0000313" key="1">
    <source>
        <dbReference type="EMBL" id="GAG05690.1"/>
    </source>
</evidence>
<accession>X0UJA1</accession>
<proteinExistence type="predicted"/>
<comment type="caution">
    <text evidence="1">The sequence shown here is derived from an EMBL/GenBank/DDBJ whole genome shotgun (WGS) entry which is preliminary data.</text>
</comment>
<name>X0UJA1_9ZZZZ</name>
<reference evidence="1" key="1">
    <citation type="journal article" date="2014" name="Front. Microbiol.">
        <title>High frequency of phylogenetically diverse reductive dehalogenase-homologous genes in deep subseafloor sedimentary metagenomes.</title>
        <authorList>
            <person name="Kawai M."/>
            <person name="Futagami T."/>
            <person name="Toyoda A."/>
            <person name="Takaki Y."/>
            <person name="Nishi S."/>
            <person name="Hori S."/>
            <person name="Arai W."/>
            <person name="Tsubouchi T."/>
            <person name="Morono Y."/>
            <person name="Uchiyama I."/>
            <person name="Ito T."/>
            <person name="Fujiyama A."/>
            <person name="Inagaki F."/>
            <person name="Takami H."/>
        </authorList>
    </citation>
    <scope>NUCLEOTIDE SEQUENCE</scope>
    <source>
        <strain evidence="1">Expedition CK06-06</strain>
    </source>
</reference>
<dbReference type="AlphaFoldDB" id="X0UJA1"/>
<organism evidence="1">
    <name type="scientific">marine sediment metagenome</name>
    <dbReference type="NCBI Taxonomy" id="412755"/>
    <lineage>
        <taxon>unclassified sequences</taxon>
        <taxon>metagenomes</taxon>
        <taxon>ecological metagenomes</taxon>
    </lineage>
</organism>
<feature type="non-terminal residue" evidence="1">
    <location>
        <position position="1"/>
    </location>
</feature>
<gene>
    <name evidence="1" type="ORF">S01H1_34691</name>
</gene>
<protein>
    <submittedName>
        <fullName evidence="1">Uncharacterized protein</fullName>
    </submittedName>
</protein>